<evidence type="ECO:0000313" key="2">
    <source>
        <dbReference type="Proteomes" id="UP000298663"/>
    </source>
</evidence>
<dbReference type="AlphaFoldDB" id="A0A4U8V238"/>
<name>A0A4U8V238_STECR</name>
<protein>
    <submittedName>
        <fullName evidence="1">Uncharacterized protein</fullName>
    </submittedName>
</protein>
<gene>
    <name evidence="1" type="ORF">L596_005997</name>
</gene>
<organism evidence="1 2">
    <name type="scientific">Steinernema carpocapsae</name>
    <name type="common">Entomopathogenic nematode</name>
    <dbReference type="NCBI Taxonomy" id="34508"/>
    <lineage>
        <taxon>Eukaryota</taxon>
        <taxon>Metazoa</taxon>
        <taxon>Ecdysozoa</taxon>
        <taxon>Nematoda</taxon>
        <taxon>Chromadorea</taxon>
        <taxon>Rhabditida</taxon>
        <taxon>Tylenchina</taxon>
        <taxon>Panagrolaimomorpha</taxon>
        <taxon>Strongyloidoidea</taxon>
        <taxon>Steinernematidae</taxon>
        <taxon>Steinernema</taxon>
    </lineage>
</organism>
<dbReference type="Proteomes" id="UP000298663">
    <property type="component" value="Unassembled WGS sequence"/>
</dbReference>
<accession>A0A4U8V238</accession>
<sequence length="77" mass="8293">MDFRASGLNSISQSAASLRLATVVGPREPCAGGGIAPAFSCPLRFIQAHVESLEDLHWIHPVGLGHLVDNGLRWFLK</sequence>
<reference evidence="1 2" key="2">
    <citation type="journal article" date="2019" name="G3 (Bethesda)">
        <title>Hybrid Assembly of the Genome of the Entomopathogenic Nematode Steinernema carpocapsae Identifies the X-Chromosome.</title>
        <authorList>
            <person name="Serra L."/>
            <person name="Macchietto M."/>
            <person name="Macias-Munoz A."/>
            <person name="McGill C.J."/>
            <person name="Rodriguez I.M."/>
            <person name="Rodriguez B."/>
            <person name="Murad R."/>
            <person name="Mortazavi A."/>
        </authorList>
    </citation>
    <scope>NUCLEOTIDE SEQUENCE [LARGE SCALE GENOMIC DNA]</scope>
    <source>
        <strain evidence="1 2">ALL</strain>
    </source>
</reference>
<reference evidence="1 2" key="1">
    <citation type="journal article" date="2015" name="Genome Biol.">
        <title>Comparative genomics of Steinernema reveals deeply conserved gene regulatory networks.</title>
        <authorList>
            <person name="Dillman A.R."/>
            <person name="Macchietto M."/>
            <person name="Porter C.F."/>
            <person name="Rogers A."/>
            <person name="Williams B."/>
            <person name="Antoshechkin I."/>
            <person name="Lee M.M."/>
            <person name="Goodwin Z."/>
            <person name="Lu X."/>
            <person name="Lewis E.E."/>
            <person name="Goodrich-Blair H."/>
            <person name="Stock S.P."/>
            <person name="Adams B.J."/>
            <person name="Sternberg P.W."/>
            <person name="Mortazavi A."/>
        </authorList>
    </citation>
    <scope>NUCLEOTIDE SEQUENCE [LARGE SCALE GENOMIC DNA]</scope>
    <source>
        <strain evidence="1 2">ALL</strain>
    </source>
</reference>
<evidence type="ECO:0000313" key="1">
    <source>
        <dbReference type="EMBL" id="TMS39484.1"/>
    </source>
</evidence>
<proteinExistence type="predicted"/>
<keyword evidence="2" id="KW-1185">Reference proteome</keyword>
<dbReference type="EMBL" id="AZBU02000001">
    <property type="protein sequence ID" value="TMS39484.1"/>
    <property type="molecule type" value="Genomic_DNA"/>
</dbReference>
<comment type="caution">
    <text evidence="1">The sequence shown here is derived from an EMBL/GenBank/DDBJ whole genome shotgun (WGS) entry which is preliminary data.</text>
</comment>